<dbReference type="GO" id="GO:0005886">
    <property type="term" value="C:plasma membrane"/>
    <property type="evidence" value="ECO:0007669"/>
    <property type="project" value="UniProtKB-SubCell"/>
</dbReference>
<dbReference type="AlphaFoldDB" id="A0A918JWN1"/>
<comment type="subcellular location">
    <subcellularLocation>
        <location evidence="1">Cell membrane</location>
        <topology evidence="1">Single-pass membrane protein</topology>
    </subcellularLocation>
</comment>
<dbReference type="EMBL" id="BMWS01000017">
    <property type="protein sequence ID" value="GGX22945.1"/>
    <property type="molecule type" value="Genomic_DNA"/>
</dbReference>
<comment type="caution">
    <text evidence="14">The sequence shown here is derived from an EMBL/GenBank/DDBJ whole genome shotgun (WGS) entry which is preliminary data.</text>
</comment>
<evidence type="ECO:0000256" key="10">
    <source>
        <dbReference type="ARBA" id="ARBA00023603"/>
    </source>
</evidence>
<gene>
    <name evidence="14" type="ORF">GCM10007384_25150</name>
</gene>
<keyword evidence="7 13" id="KW-0472">Membrane</keyword>
<accession>A0A918JWN1</accession>
<evidence type="ECO:0000256" key="6">
    <source>
        <dbReference type="ARBA" id="ARBA00022989"/>
    </source>
</evidence>
<keyword evidence="15" id="KW-1185">Reference proteome</keyword>
<organism evidence="14 15">
    <name type="scientific">Aquimarina muelleri</name>
    <dbReference type="NCBI Taxonomy" id="279356"/>
    <lineage>
        <taxon>Bacteria</taxon>
        <taxon>Pseudomonadati</taxon>
        <taxon>Bacteroidota</taxon>
        <taxon>Flavobacteriia</taxon>
        <taxon>Flavobacteriales</taxon>
        <taxon>Flavobacteriaceae</taxon>
        <taxon>Aquimarina</taxon>
    </lineage>
</organism>
<dbReference type="Pfam" id="PF18927">
    <property type="entry name" value="CrtO"/>
    <property type="match status" value="1"/>
</dbReference>
<evidence type="ECO:0000256" key="11">
    <source>
        <dbReference type="ARBA" id="ARBA00023667"/>
    </source>
</evidence>
<evidence type="ECO:0000256" key="13">
    <source>
        <dbReference type="SAM" id="Phobius"/>
    </source>
</evidence>
<dbReference type="RefSeq" id="WP_027412347.1">
    <property type="nucleotide sequence ID" value="NZ_BMWS01000017.1"/>
</dbReference>
<evidence type="ECO:0000256" key="3">
    <source>
        <dbReference type="ARBA" id="ARBA00022679"/>
    </source>
</evidence>
<dbReference type="Proteomes" id="UP000601108">
    <property type="component" value="Unassembled WGS sequence"/>
</dbReference>
<comment type="pathway">
    <text evidence="9">Carotenoid biosynthesis; staphyloxanthin biosynthesis; staphyloxanthin from farnesyl diphosphate: step 5/5.</text>
</comment>
<protein>
    <recommendedName>
        <fullName evidence="11">Glycosyl-4,4'-diaponeurosporenoate acyltransferase</fullName>
    </recommendedName>
</protein>
<evidence type="ECO:0000313" key="15">
    <source>
        <dbReference type="Proteomes" id="UP000601108"/>
    </source>
</evidence>
<dbReference type="InterPro" id="IPR044021">
    <property type="entry name" value="CrtO"/>
</dbReference>
<name>A0A918JWN1_9FLAO</name>
<keyword evidence="4 13" id="KW-0812">Transmembrane</keyword>
<evidence type="ECO:0000256" key="5">
    <source>
        <dbReference type="ARBA" id="ARBA00022729"/>
    </source>
</evidence>
<dbReference type="GO" id="GO:0016746">
    <property type="term" value="F:acyltransferase activity"/>
    <property type="evidence" value="ECO:0007669"/>
    <property type="project" value="UniProtKB-KW"/>
</dbReference>
<keyword evidence="6 13" id="KW-1133">Transmembrane helix</keyword>
<comment type="similarity">
    <text evidence="10">Belongs to the acyltransferase CrtO family.</text>
</comment>
<evidence type="ECO:0000256" key="2">
    <source>
        <dbReference type="ARBA" id="ARBA00022475"/>
    </source>
</evidence>
<evidence type="ECO:0000256" key="7">
    <source>
        <dbReference type="ARBA" id="ARBA00023136"/>
    </source>
</evidence>
<feature type="transmembrane region" description="Helical" evidence="13">
    <location>
        <begin position="92"/>
        <end position="110"/>
    </location>
</feature>
<keyword evidence="3" id="KW-0808">Transferase</keyword>
<proteinExistence type="inferred from homology"/>
<evidence type="ECO:0000256" key="4">
    <source>
        <dbReference type="ARBA" id="ARBA00022692"/>
    </source>
</evidence>
<reference evidence="14 15" key="1">
    <citation type="journal article" date="2014" name="Int. J. Syst. Evol. Microbiol.">
        <title>Complete genome sequence of Corynebacterium casei LMG S-19264T (=DSM 44701T), isolated from a smear-ripened cheese.</title>
        <authorList>
            <consortium name="US DOE Joint Genome Institute (JGI-PGF)"/>
            <person name="Walter F."/>
            <person name="Albersmeier A."/>
            <person name="Kalinowski J."/>
            <person name="Ruckert C."/>
        </authorList>
    </citation>
    <scope>NUCLEOTIDE SEQUENCE [LARGE SCALE GENOMIC DNA]</scope>
    <source>
        <strain evidence="14 15">KCTC 12285</strain>
    </source>
</reference>
<feature type="transmembrane region" description="Helical" evidence="13">
    <location>
        <begin position="6"/>
        <end position="27"/>
    </location>
</feature>
<evidence type="ECO:0000256" key="12">
    <source>
        <dbReference type="ARBA" id="ARBA00025324"/>
    </source>
</evidence>
<evidence type="ECO:0000313" key="14">
    <source>
        <dbReference type="EMBL" id="GGX22945.1"/>
    </source>
</evidence>
<keyword evidence="5" id="KW-0732">Signal</keyword>
<keyword evidence="8" id="KW-0012">Acyltransferase</keyword>
<keyword evidence="2" id="KW-1003">Cell membrane</keyword>
<evidence type="ECO:0000256" key="9">
    <source>
        <dbReference type="ARBA" id="ARBA00023588"/>
    </source>
</evidence>
<feature type="transmembrane region" description="Helical" evidence="13">
    <location>
        <begin position="116"/>
        <end position="137"/>
    </location>
</feature>
<sequence>MIIKYLTYSISITFISWMVGMIVNAFLSKKESYKKLSNLNLIKSETINKRIGLKAFKWIVKNTFFKYFNPKLKFKKKVEITDLNEIRKEMTFAEISHFIGFGFVTFFVVAKLIKGNIIFGLIFMIVNVVMNLYPSLLQQENKRRIDRLIKNYREHQ</sequence>
<comment type="function">
    <text evidence="12">Catalyzes the acylation of glycosyl-4,4'-diaponeurosporenoate, i.e. the esterification of glucose at the C6'' position with the carboxyl group of the C(15) fatty acid 12-methyltetradecanoic acid, to yield staphyloxanthin. This is the last step in the biosynthesis of this orange pigment, present in most staphylococci strains.</text>
</comment>
<evidence type="ECO:0000256" key="1">
    <source>
        <dbReference type="ARBA" id="ARBA00004162"/>
    </source>
</evidence>
<evidence type="ECO:0000256" key="8">
    <source>
        <dbReference type="ARBA" id="ARBA00023315"/>
    </source>
</evidence>